<sequence>MATQEVKIPAIKKELIRCKNTIQEININMNNILVDEYSIRWNCIPVEDSKEANLTIDWPLSFKLINNEFKTKWLKIFLKMLPTYRTLNERKVCGMDSAKCPRCNVMDEDWEHLWVCEKNDDITSEYALLENSIHEILQEIKMNDSDEINVKLVEMKDALIEVSKSRSCIEVTENVLRELTRGIINEKWIKVCKVKGDKDIIYKICDRYMDKIQKLFWNKETIELEKIRGITKELKRIRGKKVIESEGDEGSRYDEGKNKNFKKIVKN</sequence>
<evidence type="ECO:0008006" key="3">
    <source>
        <dbReference type="Google" id="ProtNLM"/>
    </source>
</evidence>
<organism evidence="1 2">
    <name type="scientific">Rhizophagus irregularis</name>
    <dbReference type="NCBI Taxonomy" id="588596"/>
    <lineage>
        <taxon>Eukaryota</taxon>
        <taxon>Fungi</taxon>
        <taxon>Fungi incertae sedis</taxon>
        <taxon>Mucoromycota</taxon>
        <taxon>Glomeromycotina</taxon>
        <taxon>Glomeromycetes</taxon>
        <taxon>Glomerales</taxon>
        <taxon>Glomeraceae</taxon>
        <taxon>Rhizophagus</taxon>
    </lineage>
</organism>
<evidence type="ECO:0000313" key="1">
    <source>
        <dbReference type="EMBL" id="PKK63195.1"/>
    </source>
</evidence>
<dbReference type="VEuPathDB" id="FungiDB:FUN_002282"/>
<dbReference type="EMBL" id="LLXL01001708">
    <property type="protein sequence ID" value="PKK63195.1"/>
    <property type="molecule type" value="Genomic_DNA"/>
</dbReference>
<evidence type="ECO:0000313" key="2">
    <source>
        <dbReference type="Proteomes" id="UP000233469"/>
    </source>
</evidence>
<dbReference type="VEuPathDB" id="FungiDB:RhiirFUN_002344"/>
<reference evidence="1 2" key="1">
    <citation type="submission" date="2016-04" db="EMBL/GenBank/DDBJ databases">
        <title>Genome analyses suggest a sexual origin of heterokaryosis in a supposedly ancient asexual fungus.</title>
        <authorList>
            <person name="Ropars J."/>
            <person name="Sedzielewska K."/>
            <person name="Noel J."/>
            <person name="Charron P."/>
            <person name="Farinelli L."/>
            <person name="Marton T."/>
            <person name="Kruger M."/>
            <person name="Pelin A."/>
            <person name="Brachmann A."/>
            <person name="Corradi N."/>
        </authorList>
    </citation>
    <scope>NUCLEOTIDE SEQUENCE [LARGE SCALE GENOMIC DNA]</scope>
    <source>
        <strain evidence="1 2">C2</strain>
    </source>
</reference>
<protein>
    <recommendedName>
        <fullName evidence="3">Reverse transcriptase zinc-binding domain-containing protein</fullName>
    </recommendedName>
</protein>
<comment type="caution">
    <text evidence="1">The sequence shown here is derived from an EMBL/GenBank/DDBJ whole genome shotgun (WGS) entry which is preliminary data.</text>
</comment>
<reference evidence="1 2" key="2">
    <citation type="submission" date="2017-10" db="EMBL/GenBank/DDBJ databases">
        <title>Extensive intraspecific genome diversity in a model arbuscular mycorrhizal fungus.</title>
        <authorList>
            <person name="Chen E.C.H."/>
            <person name="Morin E."/>
            <person name="Baudet D."/>
            <person name="Noel J."/>
            <person name="Ndikumana S."/>
            <person name="Charron P."/>
            <person name="St-Onge C."/>
            <person name="Giorgi J."/>
            <person name="Grigoriev I.V."/>
            <person name="Roux C."/>
            <person name="Martin F.M."/>
            <person name="Corradi N."/>
        </authorList>
    </citation>
    <scope>NUCLEOTIDE SEQUENCE [LARGE SCALE GENOMIC DNA]</scope>
    <source>
        <strain evidence="1 2">C2</strain>
    </source>
</reference>
<accession>A0A2N1MNJ1</accession>
<dbReference type="Proteomes" id="UP000233469">
    <property type="component" value="Unassembled WGS sequence"/>
</dbReference>
<dbReference type="VEuPathDB" id="FungiDB:RhiirA1_476932"/>
<gene>
    <name evidence="1" type="ORF">RhiirC2_789254</name>
</gene>
<name>A0A2N1MNJ1_9GLOM</name>
<dbReference type="AlphaFoldDB" id="A0A2N1MNJ1"/>
<proteinExistence type="predicted"/>